<dbReference type="InterPro" id="IPR010384">
    <property type="entry name" value="MtfA_fam"/>
</dbReference>
<organism evidence="2 3">
    <name type="scientific">Cytophaga hutchinsonii (strain ATCC 33406 / DSM 1761 / CIP 103989 / NBRC 15051 / NCIMB 9469 / D465)</name>
    <dbReference type="NCBI Taxonomy" id="269798"/>
    <lineage>
        <taxon>Bacteria</taxon>
        <taxon>Pseudomonadati</taxon>
        <taxon>Bacteroidota</taxon>
        <taxon>Cytophagia</taxon>
        <taxon>Cytophagales</taxon>
        <taxon>Cytophagaceae</taxon>
        <taxon>Cytophaga</taxon>
    </lineage>
</organism>
<dbReference type="Gene3D" id="1.10.472.150">
    <property type="entry name" value="Glucose-regulated metallo-peptidase M90, N-terminal domain"/>
    <property type="match status" value="1"/>
</dbReference>
<dbReference type="PANTHER" id="PTHR30164">
    <property type="entry name" value="MTFA PEPTIDASE"/>
    <property type="match status" value="1"/>
</dbReference>
<proteinExistence type="predicted"/>
<dbReference type="GO" id="GO:0004177">
    <property type="term" value="F:aminopeptidase activity"/>
    <property type="evidence" value="ECO:0007669"/>
    <property type="project" value="TreeGrafter"/>
</dbReference>
<dbReference type="KEGG" id="chu:CHU_3321"/>
<gene>
    <name evidence="2" type="ordered locus">CHU_3321</name>
</gene>
<evidence type="ECO:0000256" key="1">
    <source>
        <dbReference type="SAM" id="Phobius"/>
    </source>
</evidence>
<accession>A0A6N4SVJ7</accession>
<evidence type="ECO:0000313" key="3">
    <source>
        <dbReference type="Proteomes" id="UP000001822"/>
    </source>
</evidence>
<dbReference type="PANTHER" id="PTHR30164:SF2">
    <property type="entry name" value="PROTEIN MTFA"/>
    <property type="match status" value="1"/>
</dbReference>
<dbReference type="AlphaFoldDB" id="A0A6N4SVJ7"/>
<dbReference type="Pfam" id="PF06167">
    <property type="entry name" value="Peptidase_M90"/>
    <property type="match status" value="2"/>
</dbReference>
<keyword evidence="1" id="KW-0472">Membrane</keyword>
<dbReference type="GO" id="GO:0005829">
    <property type="term" value="C:cytosol"/>
    <property type="evidence" value="ECO:0007669"/>
    <property type="project" value="TreeGrafter"/>
</dbReference>
<evidence type="ECO:0000313" key="2">
    <source>
        <dbReference type="EMBL" id="ABG60560.1"/>
    </source>
</evidence>
<sequence>MAPDQKTSPWWFIGTVIVIVSAIIINQCIIYEIHLSKIFRYLLPLSSSRCAILEERFYYYNRLSKDDQRAFRKRVHHFLVNKKFTSEDSIEITEEMKVMIAAAATLIMFHLEAYYLSHFDAIHISNNELESLQHMHKAKEVEIPWDDFRAGFDSFHDGYNPGLKILAMAFTLEHQLNNLSSKMFRFNRYYDLMQLYKNEAEKYIASGKSKYKEYSEVDRNEYFAVAVEYFFERPGHFYANQPAMYIALTKVLRQDPLGMYTYKRK</sequence>
<protein>
    <submittedName>
        <fullName evidence="2">Uncharacterized protein</fullName>
    </submittedName>
</protein>
<dbReference type="CDD" id="cd20170">
    <property type="entry name" value="Peptidase_M90-like"/>
    <property type="match status" value="1"/>
</dbReference>
<feature type="transmembrane region" description="Helical" evidence="1">
    <location>
        <begin position="12"/>
        <end position="33"/>
    </location>
</feature>
<name>A0A6N4SVJ7_CYTH3</name>
<dbReference type="SUPFAM" id="SSF55486">
    <property type="entry name" value="Metalloproteases ('zincins'), catalytic domain"/>
    <property type="match status" value="1"/>
</dbReference>
<keyword evidence="1" id="KW-0812">Transmembrane</keyword>
<reference evidence="2 3" key="1">
    <citation type="journal article" date="2007" name="Appl. Environ. Microbiol.">
        <title>Genome sequence of the cellulolytic gliding bacterium Cytophaga hutchinsonii.</title>
        <authorList>
            <person name="Xie G."/>
            <person name="Bruce D.C."/>
            <person name="Challacombe J.F."/>
            <person name="Chertkov O."/>
            <person name="Detter J.C."/>
            <person name="Gilna P."/>
            <person name="Han C.S."/>
            <person name="Lucas S."/>
            <person name="Misra M."/>
            <person name="Myers G.L."/>
            <person name="Richardson P."/>
            <person name="Tapia R."/>
            <person name="Thayer N."/>
            <person name="Thompson L.S."/>
            <person name="Brettin T.S."/>
            <person name="Henrissat B."/>
            <person name="Wilson D.B."/>
            <person name="McBride M.J."/>
        </authorList>
    </citation>
    <scope>NUCLEOTIDE SEQUENCE [LARGE SCALE GENOMIC DNA]</scope>
    <source>
        <strain evidence="3">ATCC 33406 / DSM 1761 / CIP 103989 / NBRC 15051 / NCIMB 9469 / D465</strain>
    </source>
</reference>
<dbReference type="EMBL" id="CP000383">
    <property type="protein sequence ID" value="ABG60560.1"/>
    <property type="molecule type" value="Genomic_DNA"/>
</dbReference>
<dbReference type="Proteomes" id="UP000001822">
    <property type="component" value="Chromosome"/>
</dbReference>
<keyword evidence="1" id="KW-1133">Transmembrane helix</keyword>
<dbReference type="InterPro" id="IPR042252">
    <property type="entry name" value="MtfA_N"/>
</dbReference>
<keyword evidence="3" id="KW-1185">Reference proteome</keyword>